<comment type="caution">
    <text evidence="2">The sequence shown here is derived from an EMBL/GenBank/DDBJ whole genome shotgun (WGS) entry which is preliminary data.</text>
</comment>
<reference evidence="2 3" key="1">
    <citation type="submission" date="2021-10" db="EMBL/GenBank/DDBJ databases">
        <title>Streptomyces gossypii sp. nov., isolated from soil collected from cotton field.</title>
        <authorList>
            <person name="Ge X."/>
            <person name="Chen X."/>
            <person name="Liu W."/>
        </authorList>
    </citation>
    <scope>NUCLEOTIDE SEQUENCE [LARGE SCALE GENOMIC DNA]</scope>
    <source>
        <strain evidence="2 3">N2-109</strain>
    </source>
</reference>
<organism evidence="2 3">
    <name type="scientific">Streptomyces gossypii</name>
    <dbReference type="NCBI Taxonomy" id="2883101"/>
    <lineage>
        <taxon>Bacteria</taxon>
        <taxon>Bacillati</taxon>
        <taxon>Actinomycetota</taxon>
        <taxon>Actinomycetes</taxon>
        <taxon>Kitasatosporales</taxon>
        <taxon>Streptomycetaceae</taxon>
        <taxon>Streptomyces</taxon>
    </lineage>
</organism>
<dbReference type="Proteomes" id="UP001156389">
    <property type="component" value="Unassembled WGS sequence"/>
</dbReference>
<name>A0ABT2JV12_9ACTN</name>
<feature type="region of interest" description="Disordered" evidence="1">
    <location>
        <begin position="140"/>
        <end position="168"/>
    </location>
</feature>
<feature type="compositionally biased region" description="Polar residues" evidence="1">
    <location>
        <begin position="267"/>
        <end position="282"/>
    </location>
</feature>
<sequence>MASDDVHECRAERVGEVIGRTYARATRVMATPIRRAPAPTWHWRVAYRAGSGLRHAAGAAARRGRTAPRRLLDGLRTLMRRRGKGRGRAGSVKSRAGRAATVAGGGWWAWQWAAAEGVLPWALTGAAGLGAAVAYAAGSEPEQLPERRRKRPRHPAPVPAFSAPAEEEPELPALDPLLTLCAQLIGDARGVHLDTLVAAVNEAAPHRTREGPEVRAALAQRGVPTRPSVGAPGGGVPGAPRKVRRGVHREDLEAVIGPLSDLRPAAQPSTVATPATPPLTSNVADPATAVAAPATPLQPTRESA</sequence>
<dbReference type="RefSeq" id="WP_260218454.1">
    <property type="nucleotide sequence ID" value="NZ_JAJAGO010000006.1"/>
</dbReference>
<protein>
    <submittedName>
        <fullName evidence="2">Uncharacterized protein</fullName>
    </submittedName>
</protein>
<proteinExistence type="predicted"/>
<evidence type="ECO:0000313" key="3">
    <source>
        <dbReference type="Proteomes" id="UP001156389"/>
    </source>
</evidence>
<gene>
    <name evidence="2" type="ORF">LHJ74_14630</name>
</gene>
<feature type="region of interest" description="Disordered" evidence="1">
    <location>
        <begin position="224"/>
        <end position="304"/>
    </location>
</feature>
<evidence type="ECO:0000313" key="2">
    <source>
        <dbReference type="EMBL" id="MCT2591129.1"/>
    </source>
</evidence>
<keyword evidence="3" id="KW-1185">Reference proteome</keyword>
<accession>A0ABT2JV12</accession>
<dbReference type="EMBL" id="JAJAGO010000006">
    <property type="protein sequence ID" value="MCT2591129.1"/>
    <property type="molecule type" value="Genomic_DNA"/>
</dbReference>
<feature type="compositionally biased region" description="Low complexity" evidence="1">
    <location>
        <begin position="283"/>
        <end position="295"/>
    </location>
</feature>
<evidence type="ECO:0000256" key="1">
    <source>
        <dbReference type="SAM" id="MobiDB-lite"/>
    </source>
</evidence>